<comment type="catalytic activity">
    <reaction evidence="8 9">
        <text>IMP + L-aspartate + GTP = N(6)-(1,2-dicarboxyethyl)-AMP + GDP + phosphate + 2 H(+)</text>
        <dbReference type="Rhea" id="RHEA:15753"/>
        <dbReference type="ChEBI" id="CHEBI:15378"/>
        <dbReference type="ChEBI" id="CHEBI:29991"/>
        <dbReference type="ChEBI" id="CHEBI:37565"/>
        <dbReference type="ChEBI" id="CHEBI:43474"/>
        <dbReference type="ChEBI" id="CHEBI:57567"/>
        <dbReference type="ChEBI" id="CHEBI:58053"/>
        <dbReference type="ChEBI" id="CHEBI:58189"/>
        <dbReference type="EC" id="6.3.4.4"/>
    </reaction>
</comment>
<evidence type="ECO:0000256" key="4">
    <source>
        <dbReference type="ARBA" id="ARBA00022741"/>
    </source>
</evidence>
<feature type="binding site" evidence="8">
    <location>
        <begin position="297"/>
        <end position="303"/>
    </location>
    <ligand>
        <name>substrate</name>
    </ligand>
</feature>
<evidence type="ECO:0000256" key="3">
    <source>
        <dbReference type="ARBA" id="ARBA00022723"/>
    </source>
</evidence>
<dbReference type="SUPFAM" id="SSF52540">
    <property type="entry name" value="P-loop containing nucleoside triphosphate hydrolases"/>
    <property type="match status" value="1"/>
</dbReference>
<comment type="subunit">
    <text evidence="1 8">Homodimer.</text>
</comment>
<dbReference type="CDD" id="cd03108">
    <property type="entry name" value="AdSS"/>
    <property type="match status" value="1"/>
</dbReference>
<dbReference type="InterPro" id="IPR042111">
    <property type="entry name" value="Adenylosuccinate_synth_dom3"/>
</dbReference>
<feature type="binding site" evidence="8">
    <location>
        <begin position="411"/>
        <end position="413"/>
    </location>
    <ligand>
        <name>GTP</name>
        <dbReference type="ChEBI" id="CHEBI:37565"/>
    </ligand>
</feature>
<dbReference type="GO" id="GO:0000287">
    <property type="term" value="F:magnesium ion binding"/>
    <property type="evidence" value="ECO:0007669"/>
    <property type="project" value="UniProtKB-UniRule"/>
</dbReference>
<dbReference type="SMART" id="SM00788">
    <property type="entry name" value="Adenylsucc_synt"/>
    <property type="match status" value="1"/>
</dbReference>
<keyword evidence="4 8" id="KW-0547">Nucleotide-binding</keyword>
<dbReference type="PANTHER" id="PTHR11846:SF0">
    <property type="entry name" value="ADENYLOSUCCINATE SYNTHETASE"/>
    <property type="match status" value="1"/>
</dbReference>
<dbReference type="NCBIfam" id="TIGR00184">
    <property type="entry name" value="purA"/>
    <property type="match status" value="1"/>
</dbReference>
<dbReference type="PANTHER" id="PTHR11846">
    <property type="entry name" value="ADENYLOSUCCINATE SYNTHETASE"/>
    <property type="match status" value="1"/>
</dbReference>
<dbReference type="GO" id="GO:0046040">
    <property type="term" value="P:IMP metabolic process"/>
    <property type="evidence" value="ECO:0007669"/>
    <property type="project" value="TreeGrafter"/>
</dbReference>
<comment type="pathway">
    <text evidence="8 9">Purine metabolism; AMP biosynthesis via de novo pathway; AMP from IMP: step 1/2.</text>
</comment>
<feature type="active site" description="Proton donor" evidence="8">
    <location>
        <position position="41"/>
    </location>
</feature>
<accession>A0A849SL44</accession>
<name>A0A849SL44_UNCEI</name>
<keyword evidence="2 8" id="KW-0436">Ligase</keyword>
<dbReference type="EC" id="6.3.4.4" evidence="8 9"/>
<dbReference type="Gene3D" id="3.90.170.10">
    <property type="entry name" value="Adenylosuccinate Synthetase, subunit A, domain 3"/>
    <property type="match status" value="1"/>
</dbReference>
<dbReference type="HAMAP" id="MF_00011">
    <property type="entry name" value="Adenylosucc_synth"/>
    <property type="match status" value="1"/>
</dbReference>
<dbReference type="InterPro" id="IPR018220">
    <property type="entry name" value="Adenylosuccin_syn_GTP-bd"/>
</dbReference>
<feature type="binding site" evidence="8">
    <location>
        <begin position="12"/>
        <end position="18"/>
    </location>
    <ligand>
        <name>GTP</name>
        <dbReference type="ChEBI" id="CHEBI:37565"/>
    </ligand>
</feature>
<evidence type="ECO:0000256" key="5">
    <source>
        <dbReference type="ARBA" id="ARBA00022755"/>
    </source>
</evidence>
<dbReference type="InterPro" id="IPR027417">
    <property type="entry name" value="P-loop_NTPase"/>
</dbReference>
<dbReference type="GO" id="GO:0044208">
    <property type="term" value="P:'de novo' AMP biosynthetic process"/>
    <property type="evidence" value="ECO:0007669"/>
    <property type="project" value="UniProtKB-UniRule"/>
</dbReference>
<dbReference type="AlphaFoldDB" id="A0A849SL44"/>
<dbReference type="UniPathway" id="UPA00075">
    <property type="reaction ID" value="UER00335"/>
</dbReference>
<dbReference type="GO" id="GO:0005737">
    <property type="term" value="C:cytoplasm"/>
    <property type="evidence" value="ECO:0007669"/>
    <property type="project" value="UniProtKB-SubCell"/>
</dbReference>
<dbReference type="NCBIfam" id="NF002223">
    <property type="entry name" value="PRK01117.1"/>
    <property type="match status" value="1"/>
</dbReference>
<evidence type="ECO:0000256" key="2">
    <source>
        <dbReference type="ARBA" id="ARBA00022598"/>
    </source>
</evidence>
<dbReference type="GO" id="GO:0005525">
    <property type="term" value="F:GTP binding"/>
    <property type="evidence" value="ECO:0007669"/>
    <property type="project" value="UniProtKB-UniRule"/>
</dbReference>
<comment type="subcellular location">
    <subcellularLocation>
        <location evidence="8">Cytoplasm</location>
    </subcellularLocation>
</comment>
<dbReference type="GO" id="GO:0004019">
    <property type="term" value="F:adenylosuccinate synthase activity"/>
    <property type="evidence" value="ECO:0007669"/>
    <property type="project" value="UniProtKB-UniRule"/>
</dbReference>
<proteinExistence type="inferred from homology"/>
<feature type="binding site" description="in other chain" evidence="8">
    <location>
        <begin position="13"/>
        <end position="16"/>
    </location>
    <ligand>
        <name>IMP</name>
        <dbReference type="ChEBI" id="CHEBI:58053"/>
        <note>ligand shared between dimeric partners</note>
    </ligand>
</feature>
<keyword evidence="3 8" id="KW-0479">Metal-binding</keyword>
<feature type="binding site" evidence="8">
    <location>
        <position position="141"/>
    </location>
    <ligand>
        <name>IMP</name>
        <dbReference type="ChEBI" id="CHEBI:58053"/>
        <note>ligand shared between dimeric partners</note>
    </ligand>
</feature>
<evidence type="ECO:0000256" key="1">
    <source>
        <dbReference type="ARBA" id="ARBA00011738"/>
    </source>
</evidence>
<evidence type="ECO:0000256" key="8">
    <source>
        <dbReference type="HAMAP-Rule" id="MF_00011"/>
    </source>
</evidence>
<feature type="binding site" evidence="8">
    <location>
        <position position="13"/>
    </location>
    <ligand>
        <name>Mg(2+)</name>
        <dbReference type="ChEBI" id="CHEBI:18420"/>
    </ligand>
</feature>
<feature type="binding site" evidence="8">
    <location>
        <begin position="329"/>
        <end position="331"/>
    </location>
    <ligand>
        <name>GTP</name>
        <dbReference type="ChEBI" id="CHEBI:37565"/>
    </ligand>
</feature>
<comment type="similarity">
    <text evidence="8 9">Belongs to the adenylosuccinate synthetase family.</text>
</comment>
<evidence type="ECO:0000256" key="7">
    <source>
        <dbReference type="ARBA" id="ARBA00023134"/>
    </source>
</evidence>
<evidence type="ECO:0000313" key="11">
    <source>
        <dbReference type="Proteomes" id="UP000580839"/>
    </source>
</evidence>
<evidence type="ECO:0000313" key="10">
    <source>
        <dbReference type="EMBL" id="NOT35151.1"/>
    </source>
</evidence>
<dbReference type="Proteomes" id="UP000580839">
    <property type="component" value="Unassembled WGS sequence"/>
</dbReference>
<feature type="binding site" description="in other chain" evidence="8">
    <location>
        <position position="127"/>
    </location>
    <ligand>
        <name>IMP</name>
        <dbReference type="ChEBI" id="CHEBI:58053"/>
        <note>ligand shared between dimeric partners</note>
    </ligand>
</feature>
<feature type="binding site" description="in other chain" evidence="8">
    <location>
        <begin position="38"/>
        <end position="41"/>
    </location>
    <ligand>
        <name>IMP</name>
        <dbReference type="ChEBI" id="CHEBI:58053"/>
        <note>ligand shared between dimeric partners</note>
    </ligand>
</feature>
<comment type="function">
    <text evidence="8">Plays an important role in the de novo pathway of purine nucleotide biosynthesis. Catalyzes the first committed step in the biosynthesis of AMP from IMP.</text>
</comment>
<dbReference type="Pfam" id="PF00709">
    <property type="entry name" value="Adenylsucc_synt"/>
    <property type="match status" value="1"/>
</dbReference>
<dbReference type="InterPro" id="IPR042109">
    <property type="entry name" value="Adenylosuccinate_synth_dom1"/>
</dbReference>
<feature type="binding site" description="in other chain" evidence="8">
    <location>
        <position position="222"/>
    </location>
    <ligand>
        <name>IMP</name>
        <dbReference type="ChEBI" id="CHEBI:58053"/>
        <note>ligand shared between dimeric partners</note>
    </ligand>
</feature>
<keyword evidence="5 8" id="KW-0658">Purine biosynthesis</keyword>
<keyword evidence="6 8" id="KW-0460">Magnesium</keyword>
<keyword evidence="8" id="KW-0963">Cytoplasm</keyword>
<feature type="binding site" evidence="8">
    <location>
        <begin position="40"/>
        <end position="42"/>
    </location>
    <ligand>
        <name>GTP</name>
        <dbReference type="ChEBI" id="CHEBI:37565"/>
    </ligand>
</feature>
<dbReference type="EMBL" id="JABFRW010000178">
    <property type="protein sequence ID" value="NOT35151.1"/>
    <property type="molecule type" value="Genomic_DNA"/>
</dbReference>
<feature type="binding site" description="in other chain" evidence="8">
    <location>
        <position position="301"/>
    </location>
    <ligand>
        <name>IMP</name>
        <dbReference type="ChEBI" id="CHEBI:58053"/>
        <note>ligand shared between dimeric partners</note>
    </ligand>
</feature>
<dbReference type="PROSITE" id="PS01266">
    <property type="entry name" value="ADENYLOSUCCIN_SYN_1"/>
    <property type="match status" value="1"/>
</dbReference>
<sequence>MPCTVVVGAQWGDEGKGKIVDALSANADVVARYQGGPNAGHSVVRGAVTTVLHLVPSGIMVPGVRCLIGNGVVVDLERLREEVSHLEAIGIEVAGRLGVSAGAHLILPYHRAVEAVAEQGPGAIGTTGRGIGFAYRDKAARVGLRVGDAFDRQTFVERCDRNLARLRREFPEAAPLASMSGGTLFDSLEPLRRWLEPMVCDASLELHEALAAGKRVLLEGAQGTLLDLDHGTYPFVTSSPASASGATLGVGLGPRVVDRVIGVAKAYATRVGHGPFPTEMPPDEAARLREAGEEYGATTGRPRRCGWLDLPALRYAARVNSLDEIVFTKLDVLDEFETIRVATDYALDGQPVHGFPTSAAALERCVPVWREFAGWKSPTTAVRKWTDLPGAARAYLEWVEQALGVPIRLVSVGAAPEAEVPRR</sequence>
<keyword evidence="7 8" id="KW-0342">GTP-binding</keyword>
<dbReference type="Gene3D" id="3.40.440.10">
    <property type="entry name" value="Adenylosuccinate Synthetase, subunit A, domain 1"/>
    <property type="match status" value="1"/>
</dbReference>
<dbReference type="InterPro" id="IPR042110">
    <property type="entry name" value="Adenylosuccinate_synth_dom2"/>
</dbReference>
<reference evidence="10 11" key="1">
    <citation type="submission" date="2020-04" db="EMBL/GenBank/DDBJ databases">
        <title>Metagenomic profiling of ammonia- and methane-oxidizing microorganisms in a Dutch drinking water treatment plant.</title>
        <authorList>
            <person name="Poghosyan L."/>
            <person name="Leucker S."/>
        </authorList>
    </citation>
    <scope>NUCLEOTIDE SEQUENCE [LARGE SCALE GENOMIC DNA]</scope>
    <source>
        <strain evidence="10">S-RSF-IL-03</strain>
    </source>
</reference>
<dbReference type="FunFam" id="3.90.170.10:FF:000001">
    <property type="entry name" value="Adenylosuccinate synthetase"/>
    <property type="match status" value="1"/>
</dbReference>
<organism evidence="10 11">
    <name type="scientific">Eiseniibacteriota bacterium</name>
    <dbReference type="NCBI Taxonomy" id="2212470"/>
    <lineage>
        <taxon>Bacteria</taxon>
        <taxon>Candidatus Eiseniibacteriota</taxon>
    </lineage>
</organism>
<dbReference type="InterPro" id="IPR001114">
    <property type="entry name" value="Adenylosuccinate_synthetase"/>
</dbReference>
<feature type="binding site" evidence="8">
    <location>
        <position position="303"/>
    </location>
    <ligand>
        <name>GTP</name>
        <dbReference type="ChEBI" id="CHEBI:37565"/>
    </ligand>
</feature>
<feature type="active site" description="Proton acceptor" evidence="8">
    <location>
        <position position="13"/>
    </location>
</feature>
<comment type="cofactor">
    <cofactor evidence="8">
        <name>Mg(2+)</name>
        <dbReference type="ChEBI" id="CHEBI:18420"/>
    </cofactor>
    <text evidence="8">Binds 1 Mg(2+) ion per subunit.</text>
</comment>
<evidence type="ECO:0000256" key="6">
    <source>
        <dbReference type="ARBA" id="ARBA00022842"/>
    </source>
</evidence>
<dbReference type="Gene3D" id="1.10.300.10">
    <property type="entry name" value="Adenylosuccinate Synthetase, subunit A, domain 2"/>
    <property type="match status" value="1"/>
</dbReference>
<evidence type="ECO:0000256" key="9">
    <source>
        <dbReference type="RuleBase" id="RU000520"/>
    </source>
</evidence>
<feature type="binding site" evidence="8">
    <location>
        <position position="40"/>
    </location>
    <ligand>
        <name>Mg(2+)</name>
        <dbReference type="ChEBI" id="CHEBI:18420"/>
    </ligand>
</feature>
<protein>
    <recommendedName>
        <fullName evidence="8 9">Adenylosuccinate synthetase</fullName>
        <shortName evidence="8">AMPSase</shortName>
        <shortName evidence="8">AdSS</shortName>
        <ecNumber evidence="8 9">6.3.4.4</ecNumber>
    </recommendedName>
    <alternativeName>
        <fullName evidence="8">IMP--aspartate ligase</fullName>
    </alternativeName>
</protein>
<gene>
    <name evidence="8" type="primary">purA</name>
    <name evidence="10" type="ORF">HOP12_13465</name>
</gene>
<feature type="binding site" description="in other chain" evidence="8">
    <location>
        <position position="237"/>
    </location>
    <ligand>
        <name>IMP</name>
        <dbReference type="ChEBI" id="CHEBI:58053"/>
        <note>ligand shared between dimeric partners</note>
    </ligand>
</feature>
<comment type="caution">
    <text evidence="10">The sequence shown here is derived from an EMBL/GenBank/DDBJ whole genome shotgun (WGS) entry which is preliminary data.</text>
</comment>